<dbReference type="CDD" id="cd00093">
    <property type="entry name" value="HTH_XRE"/>
    <property type="match status" value="1"/>
</dbReference>
<dbReference type="Gene3D" id="1.10.260.40">
    <property type="entry name" value="lambda repressor-like DNA-binding domains"/>
    <property type="match status" value="1"/>
</dbReference>
<dbReference type="PROSITE" id="PS50943">
    <property type="entry name" value="HTH_CROC1"/>
    <property type="match status" value="1"/>
</dbReference>
<evidence type="ECO:0000259" key="1">
    <source>
        <dbReference type="PROSITE" id="PS50943"/>
    </source>
</evidence>
<reference evidence="2 3" key="1">
    <citation type="submission" date="2019-06" db="EMBL/GenBank/DDBJ databases">
        <title>Sequencing the genomes of 1000 actinobacteria strains.</title>
        <authorList>
            <person name="Klenk H.-P."/>
        </authorList>
    </citation>
    <scope>NUCLEOTIDE SEQUENCE [LARGE SCALE GENOMIC DNA]</scope>
    <source>
        <strain evidence="2 3">DSM 45301</strain>
    </source>
</reference>
<dbReference type="AlphaFoldDB" id="A0A543DYR3"/>
<evidence type="ECO:0000313" key="2">
    <source>
        <dbReference type="EMBL" id="TQM14379.1"/>
    </source>
</evidence>
<sequence length="274" mass="30414">MIRRRVLARQLRAMREEAGLTLEQAAPKLDFSVSKLSRIENAQVIIDVHWVKSMLDVYDVGGDRWTELVELAREARQPGWWRAYGLGKHTWYIGYETEARRVQEFMVAYVPGLMQTADYARALMRAVPVRRTADELENEVAARMYRQHRLSSAEDPLELVAVVDEAALRRPVGGPAVLRAQLGRIIELAALETVTLHVLPATVGAHAALPSGFTILNFGDLGEPDMVYVEHGLGALSLDKDGEVARARLTFERGLAEALDPAESVALVHRLAGS</sequence>
<dbReference type="RefSeq" id="WP_142048761.1">
    <property type="nucleotide sequence ID" value="NZ_VFPA01000001.1"/>
</dbReference>
<comment type="caution">
    <text evidence="2">The sequence shown here is derived from an EMBL/GenBank/DDBJ whole genome shotgun (WGS) entry which is preliminary data.</text>
</comment>
<name>A0A543DYR3_9PSEU</name>
<dbReference type="Pfam" id="PF19054">
    <property type="entry name" value="DUF5753"/>
    <property type="match status" value="1"/>
</dbReference>
<accession>A0A543DYR3</accession>
<dbReference type="SMART" id="SM00530">
    <property type="entry name" value="HTH_XRE"/>
    <property type="match status" value="1"/>
</dbReference>
<organism evidence="2 3">
    <name type="scientific">Pseudonocardia kunmingensis</name>
    <dbReference type="NCBI Taxonomy" id="630975"/>
    <lineage>
        <taxon>Bacteria</taxon>
        <taxon>Bacillati</taxon>
        <taxon>Actinomycetota</taxon>
        <taxon>Actinomycetes</taxon>
        <taxon>Pseudonocardiales</taxon>
        <taxon>Pseudonocardiaceae</taxon>
        <taxon>Pseudonocardia</taxon>
    </lineage>
</organism>
<dbReference type="InterPro" id="IPR043917">
    <property type="entry name" value="DUF5753"/>
</dbReference>
<dbReference type="InterPro" id="IPR010982">
    <property type="entry name" value="Lambda_DNA-bd_dom_sf"/>
</dbReference>
<dbReference type="EMBL" id="VFPA01000001">
    <property type="protein sequence ID" value="TQM14379.1"/>
    <property type="molecule type" value="Genomic_DNA"/>
</dbReference>
<dbReference type="Proteomes" id="UP000315677">
    <property type="component" value="Unassembled WGS sequence"/>
</dbReference>
<dbReference type="OrthoDB" id="4285266at2"/>
<dbReference type="GO" id="GO:0003677">
    <property type="term" value="F:DNA binding"/>
    <property type="evidence" value="ECO:0007669"/>
    <property type="project" value="InterPro"/>
</dbReference>
<feature type="domain" description="HTH cro/C1-type" evidence="1">
    <location>
        <begin position="11"/>
        <end position="68"/>
    </location>
</feature>
<protein>
    <submittedName>
        <fullName evidence="2">Helix-turn-helix protein</fullName>
    </submittedName>
</protein>
<proteinExistence type="predicted"/>
<dbReference type="Pfam" id="PF13560">
    <property type="entry name" value="HTH_31"/>
    <property type="match status" value="1"/>
</dbReference>
<dbReference type="SUPFAM" id="SSF47413">
    <property type="entry name" value="lambda repressor-like DNA-binding domains"/>
    <property type="match status" value="1"/>
</dbReference>
<evidence type="ECO:0000313" key="3">
    <source>
        <dbReference type="Proteomes" id="UP000315677"/>
    </source>
</evidence>
<dbReference type="InterPro" id="IPR001387">
    <property type="entry name" value="Cro/C1-type_HTH"/>
</dbReference>
<keyword evidence="3" id="KW-1185">Reference proteome</keyword>
<gene>
    <name evidence="2" type="ORF">FB558_1141</name>
</gene>